<dbReference type="InterPro" id="IPR013020">
    <property type="entry name" value="Rad3/Chl1-like"/>
</dbReference>
<dbReference type="Gene3D" id="1.20.1160.20">
    <property type="match status" value="1"/>
</dbReference>
<dbReference type="GO" id="GO:1904430">
    <property type="term" value="P:negative regulation of t-circle formation"/>
    <property type="evidence" value="ECO:0007669"/>
    <property type="project" value="TreeGrafter"/>
</dbReference>
<dbReference type="Proteomes" id="UP000655588">
    <property type="component" value="Unassembled WGS sequence"/>
</dbReference>
<dbReference type="FunFam" id="3.40.50.300:FF:000691">
    <property type="entry name" value="Regulator of telomere elongation helicase 1"/>
    <property type="match status" value="1"/>
</dbReference>
<evidence type="ECO:0000256" key="15">
    <source>
        <dbReference type="ARBA" id="ARBA00049360"/>
    </source>
</evidence>
<keyword evidence="20" id="KW-1185">Reference proteome</keyword>
<dbReference type="InterPro" id="IPR006555">
    <property type="entry name" value="ATP-dep_Helicase_C"/>
</dbReference>
<evidence type="ECO:0000256" key="13">
    <source>
        <dbReference type="ARBA" id="ARBA00023235"/>
    </source>
</evidence>
<evidence type="ECO:0000256" key="14">
    <source>
        <dbReference type="ARBA" id="ARBA00023242"/>
    </source>
</evidence>
<dbReference type="PROSITE" id="PS51193">
    <property type="entry name" value="HELICASE_ATP_BIND_2"/>
    <property type="match status" value="1"/>
</dbReference>
<gene>
    <name evidence="19" type="ORF">E2986_00221</name>
</gene>
<dbReference type="GO" id="GO:0006281">
    <property type="term" value="P:DNA repair"/>
    <property type="evidence" value="ECO:0007669"/>
    <property type="project" value="UniProtKB-UniRule"/>
</dbReference>
<dbReference type="EMBL" id="WNWW01000014">
    <property type="protein sequence ID" value="KAF3430764.1"/>
    <property type="molecule type" value="Genomic_DNA"/>
</dbReference>
<dbReference type="GO" id="GO:0010569">
    <property type="term" value="P:regulation of double-strand break repair via homologous recombination"/>
    <property type="evidence" value="ECO:0007669"/>
    <property type="project" value="UniProtKB-UniRule"/>
</dbReference>
<keyword evidence="11 17" id="KW-0238">DNA-binding</keyword>
<dbReference type="SUPFAM" id="SSF52540">
    <property type="entry name" value="P-loop containing nucleoside triphosphate hydrolases"/>
    <property type="match status" value="2"/>
</dbReference>
<dbReference type="GO" id="GO:0016818">
    <property type="term" value="F:hydrolase activity, acting on acid anhydrides, in phosphorus-containing anhydrides"/>
    <property type="evidence" value="ECO:0007669"/>
    <property type="project" value="InterPro"/>
</dbReference>
<evidence type="ECO:0000256" key="4">
    <source>
        <dbReference type="ARBA" id="ARBA00022741"/>
    </source>
</evidence>
<evidence type="ECO:0000256" key="9">
    <source>
        <dbReference type="ARBA" id="ARBA00023004"/>
    </source>
</evidence>
<comment type="caution">
    <text evidence="19">The sequence shown here is derived from an EMBL/GenBank/DDBJ whole genome shotgun (WGS) entry which is preliminary data.</text>
</comment>
<keyword evidence="13 17" id="KW-0413">Isomerase</keyword>
<evidence type="ECO:0000313" key="20">
    <source>
        <dbReference type="Proteomes" id="UP000655588"/>
    </source>
</evidence>
<evidence type="ECO:0000256" key="12">
    <source>
        <dbReference type="ARBA" id="ARBA00023204"/>
    </source>
</evidence>
<feature type="binding site" evidence="17">
    <location>
        <position position="150"/>
    </location>
    <ligand>
        <name>[4Fe-4S] cluster</name>
        <dbReference type="ChEBI" id="CHEBI:49883"/>
    </ligand>
</feature>
<dbReference type="SMART" id="SM00488">
    <property type="entry name" value="DEXDc2"/>
    <property type="match status" value="1"/>
</dbReference>
<evidence type="ECO:0000256" key="5">
    <source>
        <dbReference type="ARBA" id="ARBA00022763"/>
    </source>
</evidence>
<feature type="binding site" evidence="17">
    <location>
        <position position="168"/>
    </location>
    <ligand>
        <name>[4Fe-4S] cluster</name>
        <dbReference type="ChEBI" id="CHEBI:49883"/>
    </ligand>
</feature>
<dbReference type="FunFam" id="3.40.50.300:FF:000431">
    <property type="entry name" value="Regulator of telomere elongation helicase 1"/>
    <property type="match status" value="1"/>
</dbReference>
<dbReference type="HAMAP" id="MF_03065">
    <property type="entry name" value="RTEL1"/>
    <property type="match status" value="1"/>
</dbReference>
<keyword evidence="2 17" id="KW-0004">4Fe-4S</keyword>
<keyword evidence="6 17" id="KW-0378">Hydrolase</keyword>
<dbReference type="Pfam" id="PF13307">
    <property type="entry name" value="Helicase_C_2"/>
    <property type="match status" value="1"/>
</dbReference>
<dbReference type="AlphaFoldDB" id="A0A833RYA6"/>
<evidence type="ECO:0000256" key="2">
    <source>
        <dbReference type="ARBA" id="ARBA00022485"/>
    </source>
</evidence>
<keyword evidence="8 17" id="KW-0067">ATP-binding</keyword>
<keyword evidence="4 17" id="KW-0547">Nucleotide-binding</keyword>
<dbReference type="GO" id="GO:0070182">
    <property type="term" value="F:DNA polymerase binding"/>
    <property type="evidence" value="ECO:0007669"/>
    <property type="project" value="TreeGrafter"/>
</dbReference>
<dbReference type="GO" id="GO:0006310">
    <property type="term" value="P:DNA recombination"/>
    <property type="evidence" value="ECO:0007669"/>
    <property type="project" value="InterPro"/>
</dbReference>
<dbReference type="GO" id="GO:0006260">
    <property type="term" value="P:DNA replication"/>
    <property type="evidence" value="ECO:0007669"/>
    <property type="project" value="InterPro"/>
</dbReference>
<dbReference type="InterPro" id="IPR006554">
    <property type="entry name" value="Helicase-like_DEXD_c2"/>
</dbReference>
<feature type="binding site" evidence="17">
    <location>
        <position position="212"/>
    </location>
    <ligand>
        <name>[4Fe-4S] cluster</name>
        <dbReference type="ChEBI" id="CHEBI:49883"/>
    </ligand>
</feature>
<dbReference type="GO" id="GO:0005524">
    <property type="term" value="F:ATP binding"/>
    <property type="evidence" value="ECO:0007669"/>
    <property type="project" value="UniProtKB-UniRule"/>
</dbReference>
<dbReference type="GO" id="GO:0003677">
    <property type="term" value="F:DNA binding"/>
    <property type="evidence" value="ECO:0007669"/>
    <property type="project" value="UniProtKB-UniRule"/>
</dbReference>
<comment type="catalytic activity">
    <reaction evidence="15 17">
        <text>ATP + H2O = ADP + phosphate + H(+)</text>
        <dbReference type="Rhea" id="RHEA:13065"/>
        <dbReference type="ChEBI" id="CHEBI:15377"/>
        <dbReference type="ChEBI" id="CHEBI:15378"/>
        <dbReference type="ChEBI" id="CHEBI:30616"/>
        <dbReference type="ChEBI" id="CHEBI:43474"/>
        <dbReference type="ChEBI" id="CHEBI:456216"/>
    </reaction>
</comment>
<keyword evidence="14 17" id="KW-0539">Nucleus</keyword>
<dbReference type="InterPro" id="IPR030845">
    <property type="entry name" value="RTEL1"/>
</dbReference>
<evidence type="ECO:0000256" key="7">
    <source>
        <dbReference type="ARBA" id="ARBA00022806"/>
    </source>
</evidence>
<evidence type="ECO:0000256" key="1">
    <source>
        <dbReference type="ARBA" id="ARBA00004123"/>
    </source>
</evidence>
<dbReference type="SMART" id="SM00487">
    <property type="entry name" value="DEXDc"/>
    <property type="match status" value="1"/>
</dbReference>
<dbReference type="GO" id="GO:0045910">
    <property type="term" value="P:negative regulation of DNA recombination"/>
    <property type="evidence" value="ECO:0007669"/>
    <property type="project" value="TreeGrafter"/>
</dbReference>
<keyword evidence="5 17" id="KW-0227">DNA damage</keyword>
<comment type="subcellular location">
    <subcellularLocation>
        <location evidence="1 17">Nucleus</location>
    </subcellularLocation>
</comment>
<dbReference type="InterPro" id="IPR057498">
    <property type="entry name" value="Rtel1_ARCH"/>
</dbReference>
<dbReference type="Pfam" id="PF06733">
    <property type="entry name" value="DEAD_2"/>
    <property type="match status" value="1"/>
</dbReference>
<feature type="binding site" evidence="17">
    <location>
        <position position="177"/>
    </location>
    <ligand>
        <name>[4Fe-4S] cluster</name>
        <dbReference type="ChEBI" id="CHEBI:49883"/>
    </ligand>
</feature>
<keyword evidence="9 17" id="KW-0408">Iron</keyword>
<feature type="domain" description="Helicase ATP-binding" evidence="18">
    <location>
        <begin position="7"/>
        <end position="302"/>
    </location>
</feature>
<dbReference type="GO" id="GO:0005634">
    <property type="term" value="C:nucleus"/>
    <property type="evidence" value="ECO:0007669"/>
    <property type="project" value="UniProtKB-SubCell"/>
</dbReference>
<dbReference type="InterPro" id="IPR014001">
    <property type="entry name" value="Helicase_ATP-bd"/>
</dbReference>
<evidence type="ECO:0000259" key="18">
    <source>
        <dbReference type="PROSITE" id="PS51193"/>
    </source>
</evidence>
<dbReference type="InterPro" id="IPR014013">
    <property type="entry name" value="Helic_SF1/SF2_ATP-bd_DinG/Rad3"/>
</dbReference>
<dbReference type="InterPro" id="IPR045028">
    <property type="entry name" value="DinG/Rad3-like"/>
</dbReference>
<evidence type="ECO:0000256" key="8">
    <source>
        <dbReference type="ARBA" id="ARBA00022840"/>
    </source>
</evidence>
<sequence>MPDVTINNVIVSFPFKPYPIQEEYMTKVIECLQNNKNGVLESPTGTGKTLSLLCSSLAWLLTKKAQLQAQSLIGAIEKPDFGGHFFKQLNNELKEGAGNSVSVNNFNWTAPKIIYASRTHSQLSQAMQELKRTSYKHLSATVLGSRDQLCIHPEISKETNSSNKIYMCHSKVKSRTCFYYNNVENRKDDHFFKQEILDIEDLVKAGQKFKCCPYFLSKELKQNADIVFMPYNYLLDSKSRRTQGIDIQNNVILLDEAHNIEKTCEEAASLQICSTDIAMCIDEITAVMEDMASDIEQQNDFSMESSTNTQKDFTAEDLCILKTMFLELEKAIDAIEILKHDEGDTLPGGYIFELLGKAQLTHGKEQLVIEKLEKIAFYLTTTSTSPFARKGNALQKFSDLLKTVFSNSNSVRYREKIKECYKVYIQLEEQKKTKQNEVWEKKKVPSKNKSKVISYWCFSPGFRFYWCIYVLITKLITSMQQLMDQGIHSVILTSGTLSPLKPFISELGIPIEIQLENPHIVKGDQICVSVLNQGPDVCNYCHNITFKRHNLYSRNDPKYIASLGRTVFNFSCLIPHGLLVFFPSYPIMKKCKEEWQNAGLWTKIADRKPIYVEPQYKNDFINVMNEYYQKIKDPSCKGAIFMAVCRGKVSEGLDFANANGRAVLITGLPFPPLKDPRVILKQRYLEEIKKRDKEALSGQQWYQLEASRAVNQAIGRIIRHKNDYGAIILCDCRFDNPNFKKHLSTWLRPHIKSFTSFGIIVKELKDFFRYAEYTFPQPNLTNVQSANSHISLPATSASFDTKVSRTVKVISKQKIENPPTEDTFNIDSYTKEDEKDKQLVETQKKNLFELLKTESKPVINFNDCKLKNDYTIYELTKNISEPVTKKRKIKMLPIEVNEHLSVPSTSSCVNRETNFQQIFEETSNDVDKKALGKAYLKEVKRSLSETDYKIFAKMIQNYTKIGNLEELLNILQNLFSLNKGLFHLFIGFKHFIKKQHISIFEDHVTFITNTQK</sequence>
<dbReference type="GO" id="GO:0051539">
    <property type="term" value="F:4 iron, 4 sulfur cluster binding"/>
    <property type="evidence" value="ECO:0007669"/>
    <property type="project" value="UniProtKB-UniRule"/>
</dbReference>
<keyword evidence="12 17" id="KW-0234">DNA repair</keyword>
<name>A0A833RYA6_9HYME</name>
<dbReference type="InterPro" id="IPR010614">
    <property type="entry name" value="RAD3-like_helicase_DEAD"/>
</dbReference>
<dbReference type="CDD" id="cd18788">
    <property type="entry name" value="SF2_C_XPD"/>
    <property type="match status" value="1"/>
</dbReference>
<evidence type="ECO:0000256" key="17">
    <source>
        <dbReference type="HAMAP-Rule" id="MF_03065"/>
    </source>
</evidence>
<evidence type="ECO:0000256" key="16">
    <source>
        <dbReference type="ARBA" id="ARBA00073810"/>
    </source>
</evidence>
<reference evidence="19" key="1">
    <citation type="submission" date="2019-11" db="EMBL/GenBank/DDBJ databases">
        <title>The nuclear and mitochondrial genomes of Frieseomelitta varia - a highly eusocial stingless bee (Meliponini) with a permanently sterile worker caste.</title>
        <authorList>
            <person name="Freitas F.C.P."/>
            <person name="Lourenco A.P."/>
            <person name="Nunes F.M.F."/>
            <person name="Paschoal A.R."/>
            <person name="Abreu F.C.P."/>
            <person name="Barbin F.O."/>
            <person name="Bataglia L."/>
            <person name="Cardoso-Junior C.A.M."/>
            <person name="Cervoni M.S."/>
            <person name="Silva S.R."/>
            <person name="Dalarmi F."/>
            <person name="Del Lama M.A."/>
            <person name="Depintor T.S."/>
            <person name="Ferreira K.M."/>
            <person name="Goria P.S."/>
            <person name="Jaskot M.C."/>
            <person name="Lago D.C."/>
            <person name="Luna-Lucena D."/>
            <person name="Moda L.M."/>
            <person name="Nascimento L."/>
            <person name="Pedrino M."/>
            <person name="Rabico F.O."/>
            <person name="Sanches F.C."/>
            <person name="Santos D.E."/>
            <person name="Santos C.G."/>
            <person name="Vieira J."/>
            <person name="Lopes T.F."/>
            <person name="Barchuk A.R."/>
            <person name="Hartfelder K."/>
            <person name="Simoes Z.L.P."/>
            <person name="Bitondi M.M.G."/>
            <person name="Pinheiro D.G."/>
        </authorList>
    </citation>
    <scope>NUCLEOTIDE SEQUENCE</scope>
    <source>
        <strain evidence="19">USP_RPSP 00005682</strain>
        <tissue evidence="19">Whole individual</tissue>
    </source>
</reference>
<dbReference type="EC" id="5.6.2.-" evidence="17"/>
<dbReference type="NCBIfam" id="TIGR00604">
    <property type="entry name" value="rad3"/>
    <property type="match status" value="1"/>
</dbReference>
<keyword evidence="10 17" id="KW-0411">Iron-sulfur</keyword>
<evidence type="ECO:0000256" key="3">
    <source>
        <dbReference type="ARBA" id="ARBA00022723"/>
    </source>
</evidence>
<protein>
    <recommendedName>
        <fullName evidence="16 17">Regulator of telomere elongation helicase 1 homolog</fullName>
        <ecNumber evidence="17">5.6.2.-</ecNumber>
    </recommendedName>
</protein>
<keyword evidence="7 17" id="KW-0347">Helicase</keyword>
<dbReference type="PANTHER" id="PTHR11472:SF34">
    <property type="entry name" value="REGULATOR OF TELOMERE ELONGATION HELICASE 1"/>
    <property type="match status" value="1"/>
</dbReference>
<proteinExistence type="inferred from homology"/>
<organism evidence="19 20">
    <name type="scientific">Frieseomelitta varia</name>
    <dbReference type="NCBI Taxonomy" id="561572"/>
    <lineage>
        <taxon>Eukaryota</taxon>
        <taxon>Metazoa</taxon>
        <taxon>Ecdysozoa</taxon>
        <taxon>Arthropoda</taxon>
        <taxon>Hexapoda</taxon>
        <taxon>Insecta</taxon>
        <taxon>Pterygota</taxon>
        <taxon>Neoptera</taxon>
        <taxon>Endopterygota</taxon>
        <taxon>Hymenoptera</taxon>
        <taxon>Apocrita</taxon>
        <taxon>Aculeata</taxon>
        <taxon>Apoidea</taxon>
        <taxon>Anthophila</taxon>
        <taxon>Apidae</taxon>
        <taxon>Frieseomelitta</taxon>
    </lineage>
</organism>
<evidence type="ECO:0000256" key="10">
    <source>
        <dbReference type="ARBA" id="ARBA00023014"/>
    </source>
</evidence>
<dbReference type="Pfam" id="PF23109">
    <property type="entry name" value="ARCH_RTEL1"/>
    <property type="match status" value="1"/>
</dbReference>
<keyword evidence="3 17" id="KW-0479">Metal-binding</keyword>
<comment type="function">
    <text evidence="17">A probable ATP-dependent DNA helicase implicated in DNA repair and the maintenance of genomic stability. Acts as an anti-recombinase to counteract toxic recombination and limit crossover during meiosis. Regulates meiotic recombination and crossover homeostasis by physically dissociating strand invasion events and thereby promotes noncrossover repair by meiotic synthesis dependent strand annealing (SDSA) as well as disassembly of D loop recombination intermediates.</text>
</comment>
<dbReference type="SMART" id="SM00491">
    <property type="entry name" value="HELICc2"/>
    <property type="match status" value="1"/>
</dbReference>
<dbReference type="GO" id="GO:0046872">
    <property type="term" value="F:metal ion binding"/>
    <property type="evidence" value="ECO:0007669"/>
    <property type="project" value="UniProtKB-UniRule"/>
</dbReference>
<dbReference type="Pfam" id="PF23116">
    <property type="entry name" value="HHD_RTEL1"/>
    <property type="match status" value="1"/>
</dbReference>
<accession>A0A833RYA6</accession>
<dbReference type="GO" id="GO:0090657">
    <property type="term" value="P:telomeric loop disassembly"/>
    <property type="evidence" value="ECO:0007669"/>
    <property type="project" value="TreeGrafter"/>
</dbReference>
<evidence type="ECO:0000256" key="11">
    <source>
        <dbReference type="ARBA" id="ARBA00023125"/>
    </source>
</evidence>
<dbReference type="InterPro" id="IPR027417">
    <property type="entry name" value="P-loop_NTPase"/>
</dbReference>
<comment type="similarity">
    <text evidence="17">Belongs to the helicase family. RAD3/XPD subfamily.</text>
</comment>
<dbReference type="PANTHER" id="PTHR11472">
    <property type="entry name" value="DNA REPAIR DEAD HELICASE RAD3/XP-D SUBFAMILY MEMBER"/>
    <property type="match status" value="1"/>
</dbReference>
<dbReference type="CDD" id="cd17970">
    <property type="entry name" value="DEAHc_FancJ"/>
    <property type="match status" value="1"/>
</dbReference>
<dbReference type="GO" id="GO:0003678">
    <property type="term" value="F:DNA helicase activity"/>
    <property type="evidence" value="ECO:0007669"/>
    <property type="project" value="UniProtKB-UniRule"/>
</dbReference>
<evidence type="ECO:0000313" key="19">
    <source>
        <dbReference type="EMBL" id="KAF3430764.1"/>
    </source>
</evidence>
<dbReference type="Gene3D" id="3.40.50.300">
    <property type="entry name" value="P-loop containing nucleotide triphosphate hydrolases"/>
    <property type="match status" value="2"/>
</dbReference>
<evidence type="ECO:0000256" key="6">
    <source>
        <dbReference type="ARBA" id="ARBA00022801"/>
    </source>
</evidence>